<dbReference type="InterPro" id="IPR036388">
    <property type="entry name" value="WH-like_DNA-bd_sf"/>
</dbReference>
<dbReference type="PRINTS" id="PR00598">
    <property type="entry name" value="HTHMARR"/>
</dbReference>
<keyword evidence="1" id="KW-0805">Transcription regulation</keyword>
<organism evidence="5 6">
    <name type="scientific">Pseudoalteromonas qingdaonensis</name>
    <dbReference type="NCBI Taxonomy" id="3131913"/>
    <lineage>
        <taxon>Bacteria</taxon>
        <taxon>Pseudomonadati</taxon>
        <taxon>Pseudomonadota</taxon>
        <taxon>Gammaproteobacteria</taxon>
        <taxon>Alteromonadales</taxon>
        <taxon>Pseudoalteromonadaceae</taxon>
        <taxon>Pseudoalteromonas</taxon>
    </lineage>
</organism>
<dbReference type="InterPro" id="IPR023187">
    <property type="entry name" value="Tscrpt_reg_MarR-type_CS"/>
</dbReference>
<reference evidence="5 6" key="1">
    <citation type="submission" date="2024-03" db="EMBL/GenBank/DDBJ databases">
        <title>Pseudoalteromonas qingdaonensis sp. nov., isolated from the intestines of marine benthic organisms.</title>
        <authorList>
            <person name="Lin X."/>
            <person name="Fang S."/>
            <person name="Hu X."/>
        </authorList>
    </citation>
    <scope>NUCLEOTIDE SEQUENCE [LARGE SCALE GENOMIC DNA]</scope>
    <source>
        <strain evidence="5 6">YIC-827</strain>
    </source>
</reference>
<dbReference type="PROSITE" id="PS50995">
    <property type="entry name" value="HTH_MARR_2"/>
    <property type="match status" value="1"/>
</dbReference>
<proteinExistence type="predicted"/>
<dbReference type="RefSeq" id="WP_342678974.1">
    <property type="nucleotide sequence ID" value="NZ_JBCGCU010000011.1"/>
</dbReference>
<dbReference type="EMBL" id="JBCGCU010000011">
    <property type="protein sequence ID" value="MEM0515912.1"/>
    <property type="molecule type" value="Genomic_DNA"/>
</dbReference>
<dbReference type="InterPro" id="IPR000835">
    <property type="entry name" value="HTH_MarR-typ"/>
</dbReference>
<dbReference type="Proteomes" id="UP001447008">
    <property type="component" value="Unassembled WGS sequence"/>
</dbReference>
<dbReference type="PANTHER" id="PTHR42756">
    <property type="entry name" value="TRANSCRIPTIONAL REGULATOR, MARR"/>
    <property type="match status" value="1"/>
</dbReference>
<sequence length="161" mass="18183">MAFKLDTFIPYLMTLSGAKVSEAFAQVYGGQLTNPQWRIVCHLAQAEEGLTSRQLCDTAMLDKSTASRAINELEQLDWLTVSACDKDKRAKQVRLSEQGRLQFDALIPKALLWQQELLAGFSEQEKALLVDLLRRLELRAADIKKVHRGFPGKAAFTFKKK</sequence>
<keyword evidence="6" id="KW-1185">Reference proteome</keyword>
<feature type="domain" description="HTH marR-type" evidence="4">
    <location>
        <begin position="1"/>
        <end position="138"/>
    </location>
</feature>
<name>A0ABU9MXB5_9GAMM</name>
<dbReference type="SMART" id="SM00347">
    <property type="entry name" value="HTH_MARR"/>
    <property type="match status" value="1"/>
</dbReference>
<accession>A0ABU9MXB5</accession>
<dbReference type="SUPFAM" id="SSF46785">
    <property type="entry name" value="Winged helix' DNA-binding domain"/>
    <property type="match status" value="1"/>
</dbReference>
<evidence type="ECO:0000256" key="1">
    <source>
        <dbReference type="ARBA" id="ARBA00023015"/>
    </source>
</evidence>
<evidence type="ECO:0000256" key="2">
    <source>
        <dbReference type="ARBA" id="ARBA00023125"/>
    </source>
</evidence>
<dbReference type="Gene3D" id="1.10.10.10">
    <property type="entry name" value="Winged helix-like DNA-binding domain superfamily/Winged helix DNA-binding domain"/>
    <property type="match status" value="1"/>
</dbReference>
<dbReference type="PROSITE" id="PS01117">
    <property type="entry name" value="HTH_MARR_1"/>
    <property type="match status" value="1"/>
</dbReference>
<dbReference type="Pfam" id="PF12802">
    <property type="entry name" value="MarR_2"/>
    <property type="match status" value="1"/>
</dbReference>
<protein>
    <submittedName>
        <fullName evidence="5">MarR family transcriptional regulator</fullName>
    </submittedName>
</protein>
<gene>
    <name evidence="5" type="ORF">WCN91_10895</name>
</gene>
<keyword evidence="2" id="KW-0238">DNA-binding</keyword>
<dbReference type="PANTHER" id="PTHR42756:SF1">
    <property type="entry name" value="TRANSCRIPTIONAL REPRESSOR OF EMRAB OPERON"/>
    <property type="match status" value="1"/>
</dbReference>
<evidence type="ECO:0000259" key="4">
    <source>
        <dbReference type="PROSITE" id="PS50995"/>
    </source>
</evidence>
<evidence type="ECO:0000313" key="6">
    <source>
        <dbReference type="Proteomes" id="UP001447008"/>
    </source>
</evidence>
<dbReference type="InterPro" id="IPR036390">
    <property type="entry name" value="WH_DNA-bd_sf"/>
</dbReference>
<keyword evidence="3" id="KW-0804">Transcription</keyword>
<evidence type="ECO:0000256" key="3">
    <source>
        <dbReference type="ARBA" id="ARBA00023163"/>
    </source>
</evidence>
<evidence type="ECO:0000313" key="5">
    <source>
        <dbReference type="EMBL" id="MEM0515912.1"/>
    </source>
</evidence>
<comment type="caution">
    <text evidence="5">The sequence shown here is derived from an EMBL/GenBank/DDBJ whole genome shotgun (WGS) entry which is preliminary data.</text>
</comment>